<sequence>MPNLLAWFSSLLTTSAITIWALLAMTPTQTTIDMKALVNDYHQSLIDKGLSIKAQTSRLDTFTSVMNKEIQRYEKENNVIIFVKAAVVSERPDITPEIRRAIIAHYKATEDRL</sequence>
<evidence type="ECO:0008006" key="3">
    <source>
        <dbReference type="Google" id="ProtNLM"/>
    </source>
</evidence>
<proteinExistence type="predicted"/>
<gene>
    <name evidence="1" type="ORF">COR51_22460</name>
</gene>
<dbReference type="InterPro" id="IPR014115">
    <property type="entry name" value="TrbI_Ftype"/>
</dbReference>
<protein>
    <recommendedName>
        <fullName evidence="3">Type-F conjugative transfer system protein TrbI</fullName>
    </recommendedName>
</protein>
<evidence type="ECO:0000313" key="2">
    <source>
        <dbReference type="Proteomes" id="UP000238163"/>
    </source>
</evidence>
<keyword evidence="2" id="KW-1185">Reference proteome</keyword>
<dbReference type="RefSeq" id="WP_096444251.1">
    <property type="nucleotide sequence ID" value="NZ_NWTN01000022.1"/>
</dbReference>
<dbReference type="EMBL" id="NWTN01000022">
    <property type="protein sequence ID" value="PRQ65390.1"/>
    <property type="molecule type" value="Genomic_DNA"/>
</dbReference>
<dbReference type="Pfam" id="PF09677">
    <property type="entry name" value="TrbI_Ftype"/>
    <property type="match status" value="1"/>
</dbReference>
<comment type="caution">
    <text evidence="1">The sequence shown here is derived from an EMBL/GenBank/DDBJ whole genome shotgun (WGS) entry which is preliminary data.</text>
</comment>
<reference evidence="1 2" key="1">
    <citation type="submission" date="2017-09" db="EMBL/GenBank/DDBJ databases">
        <authorList>
            <person name="Girard L."/>
            <person name="Lami R."/>
            <person name="Suzuki M."/>
            <person name="Baudart J."/>
        </authorList>
    </citation>
    <scope>NUCLEOTIDE SEQUENCE [LARGE SCALE GENOMIC DNA]</scope>
    <source>
        <strain evidence="1 2">17LN0615E</strain>
    </source>
</reference>
<accession>A0ABX5DA94</accession>
<name>A0ABX5DA94_9VIBR</name>
<dbReference type="Proteomes" id="UP000238163">
    <property type="component" value="Unassembled WGS sequence"/>
</dbReference>
<organism evidence="1 2">
    <name type="scientific">Vibrio mediterranei</name>
    <dbReference type="NCBI Taxonomy" id="689"/>
    <lineage>
        <taxon>Bacteria</taxon>
        <taxon>Pseudomonadati</taxon>
        <taxon>Pseudomonadota</taxon>
        <taxon>Gammaproteobacteria</taxon>
        <taxon>Vibrionales</taxon>
        <taxon>Vibrionaceae</taxon>
        <taxon>Vibrio</taxon>
    </lineage>
</organism>
<reference evidence="1 2" key="2">
    <citation type="submission" date="2018-03" db="EMBL/GenBank/DDBJ databases">
        <title>Genetic Diversity and Phenotypic Plasticity of AHL Mediated Quorum Sensing in Environmental Strains of Vibrio mediterranei.</title>
        <authorList>
            <person name="Lantoine F."/>
            <person name="Vouve F."/>
        </authorList>
    </citation>
    <scope>NUCLEOTIDE SEQUENCE [LARGE SCALE GENOMIC DNA]</scope>
    <source>
        <strain evidence="1 2">17LN0615E</strain>
    </source>
</reference>
<evidence type="ECO:0000313" key="1">
    <source>
        <dbReference type="EMBL" id="PRQ65390.1"/>
    </source>
</evidence>